<comment type="caution">
    <text evidence="2">The sequence shown here is derived from an EMBL/GenBank/DDBJ whole genome shotgun (WGS) entry which is preliminary data.</text>
</comment>
<dbReference type="NCBIfam" id="NF038134">
    <property type="entry name" value="choice_anch_M"/>
    <property type="match status" value="1"/>
</dbReference>
<gene>
    <name evidence="2" type="ORF">Q31b_13750</name>
</gene>
<name>A0A5C6E2G8_9BACT</name>
<dbReference type="NCBIfam" id="TIGR03769">
    <property type="entry name" value="P_ac_wall_RPT"/>
    <property type="match status" value="1"/>
</dbReference>
<organism evidence="2 3">
    <name type="scientific">Novipirellula aureliae</name>
    <dbReference type="NCBI Taxonomy" id="2527966"/>
    <lineage>
        <taxon>Bacteria</taxon>
        <taxon>Pseudomonadati</taxon>
        <taxon>Planctomycetota</taxon>
        <taxon>Planctomycetia</taxon>
        <taxon>Pirellulales</taxon>
        <taxon>Pirellulaceae</taxon>
        <taxon>Novipirellula</taxon>
    </lineage>
</organism>
<evidence type="ECO:0000313" key="2">
    <source>
        <dbReference type="EMBL" id="TWU43843.1"/>
    </source>
</evidence>
<dbReference type="NCBIfam" id="TIGR02595">
    <property type="entry name" value="PEP_CTERM"/>
    <property type="match status" value="1"/>
</dbReference>
<proteinExistence type="predicted"/>
<feature type="chain" id="PRO_5022858209" description="PEP-CTERM protein-sorting domain-containing protein" evidence="1">
    <location>
        <begin position="24"/>
        <end position="255"/>
    </location>
</feature>
<reference evidence="2 3" key="1">
    <citation type="submission" date="2019-02" db="EMBL/GenBank/DDBJ databases">
        <title>Deep-cultivation of Planctomycetes and their phenomic and genomic characterization uncovers novel biology.</title>
        <authorList>
            <person name="Wiegand S."/>
            <person name="Jogler M."/>
            <person name="Boedeker C."/>
            <person name="Pinto D."/>
            <person name="Vollmers J."/>
            <person name="Rivas-Marin E."/>
            <person name="Kohn T."/>
            <person name="Peeters S.H."/>
            <person name="Heuer A."/>
            <person name="Rast P."/>
            <person name="Oberbeckmann S."/>
            <person name="Bunk B."/>
            <person name="Jeske O."/>
            <person name="Meyerdierks A."/>
            <person name="Storesund J.E."/>
            <person name="Kallscheuer N."/>
            <person name="Luecker S."/>
            <person name="Lage O.M."/>
            <person name="Pohl T."/>
            <person name="Merkel B.J."/>
            <person name="Hornburger P."/>
            <person name="Mueller R.-W."/>
            <person name="Bruemmer F."/>
            <person name="Labrenz M."/>
            <person name="Spormann A.M."/>
            <person name="Op Den Camp H."/>
            <person name="Overmann J."/>
            <person name="Amann R."/>
            <person name="Jetten M.S.M."/>
            <person name="Mascher T."/>
            <person name="Medema M.H."/>
            <person name="Devos D.P."/>
            <person name="Kaster A.-K."/>
            <person name="Ovreas L."/>
            <person name="Rohde M."/>
            <person name="Galperin M.Y."/>
            <person name="Jogler C."/>
        </authorList>
    </citation>
    <scope>NUCLEOTIDE SEQUENCE [LARGE SCALE GENOMIC DNA]</scope>
    <source>
        <strain evidence="2 3">Q31b</strain>
    </source>
</reference>
<dbReference type="OrthoDB" id="292651at2"/>
<dbReference type="Proteomes" id="UP000315471">
    <property type="component" value="Unassembled WGS sequence"/>
</dbReference>
<dbReference type="InterPro" id="IPR013424">
    <property type="entry name" value="Ice-binding_C"/>
</dbReference>
<dbReference type="InterPro" id="IPR022435">
    <property type="entry name" value="Surface-anchored_actinobac"/>
</dbReference>
<dbReference type="EMBL" id="SJPY01000002">
    <property type="protein sequence ID" value="TWU43843.1"/>
    <property type="molecule type" value="Genomic_DNA"/>
</dbReference>
<dbReference type="RefSeq" id="WP_146599388.1">
    <property type="nucleotide sequence ID" value="NZ_SJPY01000002.1"/>
</dbReference>
<accession>A0A5C6E2G8</accession>
<dbReference type="AlphaFoldDB" id="A0A5C6E2G8"/>
<evidence type="ECO:0000313" key="3">
    <source>
        <dbReference type="Proteomes" id="UP000315471"/>
    </source>
</evidence>
<sequence precursor="true">MKKMTQSLIASVAFLFLPAVARAAVVEYVSGHADIGLAYEEGELELHYHFGSGAILDGMPLADEVEYAPDEAYINVGMNAHSTTTADVSFLGTTTGDPVWILPQSGTVANAAGLPFLGLASEELDSADFSTLSLSLSSFNGPGEFALWQSGNLGQPSIYWQTYGGIDSSDVLAMGVGGHDHYNFGFTAQGVYDLELTAVGNLTADAGGGSVTDTGTFRFVVGSVSAVPEPSSLAAMTGATALCLFRRRSRKTIVK</sequence>
<keyword evidence="1" id="KW-0732">Signal</keyword>
<keyword evidence="3" id="KW-1185">Reference proteome</keyword>
<feature type="signal peptide" evidence="1">
    <location>
        <begin position="1"/>
        <end position="23"/>
    </location>
</feature>
<evidence type="ECO:0000256" key="1">
    <source>
        <dbReference type="SAM" id="SignalP"/>
    </source>
</evidence>
<protein>
    <recommendedName>
        <fullName evidence="4">PEP-CTERM protein-sorting domain-containing protein</fullName>
    </recommendedName>
</protein>
<evidence type="ECO:0008006" key="4">
    <source>
        <dbReference type="Google" id="ProtNLM"/>
    </source>
</evidence>